<dbReference type="InterPro" id="IPR051677">
    <property type="entry name" value="AfsR-DnrI-RedD_regulator"/>
</dbReference>
<dbReference type="EMBL" id="JPMI01000259">
    <property type="protein sequence ID" value="KFA89147.1"/>
    <property type="molecule type" value="Genomic_DNA"/>
</dbReference>
<dbReference type="Gene3D" id="1.25.40.10">
    <property type="entry name" value="Tetratricopeptide repeat domain"/>
    <property type="match status" value="1"/>
</dbReference>
<dbReference type="SMART" id="SM01043">
    <property type="entry name" value="BTAD"/>
    <property type="match status" value="1"/>
</dbReference>
<dbReference type="InterPro" id="IPR036388">
    <property type="entry name" value="WH-like_DNA-bd_sf"/>
</dbReference>
<evidence type="ECO:0000313" key="3">
    <source>
        <dbReference type="Proteomes" id="UP000028547"/>
    </source>
</evidence>
<dbReference type="RefSeq" id="WP_152622525.1">
    <property type="nucleotide sequence ID" value="NZ_JPMI01000259.1"/>
</dbReference>
<reference evidence="2 3" key="1">
    <citation type="submission" date="2014-07" db="EMBL/GenBank/DDBJ databases">
        <title>Draft Genome Sequence of Gephyronic Acid Producer, Cystobacter violaceus Strain Cb vi76.</title>
        <authorList>
            <person name="Stevens D.C."/>
            <person name="Young J."/>
            <person name="Carmichael R."/>
            <person name="Tan J."/>
            <person name="Taylor R.E."/>
        </authorList>
    </citation>
    <scope>NUCLEOTIDE SEQUENCE [LARGE SCALE GENOMIC DNA]</scope>
    <source>
        <strain evidence="2 3">Cb vi76</strain>
    </source>
</reference>
<protein>
    <submittedName>
        <fullName evidence="2">AfsR family transcriptional regulator</fullName>
    </submittedName>
</protein>
<organism evidence="2 3">
    <name type="scientific">Archangium violaceum Cb vi76</name>
    <dbReference type="NCBI Taxonomy" id="1406225"/>
    <lineage>
        <taxon>Bacteria</taxon>
        <taxon>Pseudomonadati</taxon>
        <taxon>Myxococcota</taxon>
        <taxon>Myxococcia</taxon>
        <taxon>Myxococcales</taxon>
        <taxon>Cystobacterineae</taxon>
        <taxon>Archangiaceae</taxon>
        <taxon>Archangium</taxon>
    </lineage>
</organism>
<gene>
    <name evidence="2" type="ORF">Q664_36590</name>
</gene>
<proteinExistence type="predicted"/>
<comment type="caution">
    <text evidence="2">The sequence shown here is derived from an EMBL/GenBank/DDBJ whole genome shotgun (WGS) entry which is preliminary data.</text>
</comment>
<dbReference type="SUPFAM" id="SSF48452">
    <property type="entry name" value="TPR-like"/>
    <property type="match status" value="1"/>
</dbReference>
<dbReference type="InterPro" id="IPR041664">
    <property type="entry name" value="AAA_16"/>
</dbReference>
<accession>A0A084SL12</accession>
<name>A0A084SL12_9BACT</name>
<evidence type="ECO:0000259" key="1">
    <source>
        <dbReference type="SMART" id="SM01043"/>
    </source>
</evidence>
<dbReference type="PANTHER" id="PTHR35807">
    <property type="entry name" value="TRANSCRIPTIONAL REGULATOR REDD-RELATED"/>
    <property type="match status" value="1"/>
</dbReference>
<evidence type="ECO:0000313" key="2">
    <source>
        <dbReference type="EMBL" id="KFA89147.1"/>
    </source>
</evidence>
<dbReference type="Pfam" id="PF03704">
    <property type="entry name" value="BTAD"/>
    <property type="match status" value="1"/>
</dbReference>
<dbReference type="Pfam" id="PF13191">
    <property type="entry name" value="AAA_16"/>
    <property type="match status" value="1"/>
</dbReference>
<dbReference type="Gene3D" id="1.10.10.10">
    <property type="entry name" value="Winged helix-like DNA-binding domain superfamily/Winged helix DNA-binding domain"/>
    <property type="match status" value="1"/>
</dbReference>
<dbReference type="Gene3D" id="3.40.50.300">
    <property type="entry name" value="P-loop containing nucleotide triphosphate hydrolases"/>
    <property type="match status" value="1"/>
</dbReference>
<dbReference type="AlphaFoldDB" id="A0A084SL12"/>
<feature type="domain" description="Bacterial transcriptional activator" evidence="1">
    <location>
        <begin position="92"/>
        <end position="228"/>
    </location>
</feature>
<dbReference type="Proteomes" id="UP000028547">
    <property type="component" value="Unassembled WGS sequence"/>
</dbReference>
<dbReference type="InterPro" id="IPR011990">
    <property type="entry name" value="TPR-like_helical_dom_sf"/>
</dbReference>
<dbReference type="InterPro" id="IPR005158">
    <property type="entry name" value="BTAD"/>
</dbReference>
<dbReference type="InterPro" id="IPR027417">
    <property type="entry name" value="P-loop_NTPase"/>
</dbReference>
<sequence>MTDWRLEVLGGARLLGLAEPLELQRRVAAVLAWLALEGPTPKYRLAGMLWPGSGEDTARNNMRQLLRRLRVATGTDLVLGGDVVSLSERVVTDAVELEAHVFAGRHAQALSLAGTLLGTLDFDDCPDFEAWMLQAREQLEALRCRAAIAEVEAHEQRGDLARALHFAERLLVLAPFSEDAYRRLMRLHYLLGDRMAALNLFERCRKMLFEEYDAAPHPDTLALARDMERGQVMPRAAGKKPERTLPLSVLRPPVLVGRAREWARMDAAWQSRQLMLLLAEPGVGKTRLAHDFAASKGRYLAFSARPGDAEVPYSLFVRHIRELFAERPELRPGLEPWIRRELARVMPELAAPGERIPPVRDEGERVRCLDAYSEVLRRCTEGLESIITDDLQFADTASLQVGAYAHARFHPAGTFPLIIDCCRSGDSGGEMLTMTKRLEAAGLAMLMQLEPLPPDAVGELLGSLALPGAESLTREMMRYTGGNPLFITETLKHLMESGSLEQGWPERLPPPGRVRQLIQQRLERLSPLALQLAQVAALALMEFGLELAGEVLEVSPLSFAEPLRELEAAQILGGEHFTHDLVFEAVKGSIPLAMGGLLHRRLAQRLESRRAAPAVIAQHWLEGGETRRAVPFLLAAAQVDESHLRRTEAASNYARAAAILESSGELEEAARLRSRIPSA</sequence>